<dbReference type="Pfam" id="PF04536">
    <property type="entry name" value="TPM_phosphatase"/>
    <property type="match status" value="1"/>
</dbReference>
<organism evidence="4 5">
    <name type="scientific">Schleiferilactobacillus shenzhenensis LY-73</name>
    <dbReference type="NCBI Taxonomy" id="1231336"/>
    <lineage>
        <taxon>Bacteria</taxon>
        <taxon>Bacillati</taxon>
        <taxon>Bacillota</taxon>
        <taxon>Bacilli</taxon>
        <taxon>Lactobacillales</taxon>
        <taxon>Lactobacillaceae</taxon>
        <taxon>Schleiferilactobacillus</taxon>
    </lineage>
</organism>
<gene>
    <name evidence="4" type="ORF">L248_0945</name>
</gene>
<evidence type="ECO:0000256" key="2">
    <source>
        <dbReference type="SAM" id="Phobius"/>
    </source>
</evidence>
<dbReference type="Proteomes" id="UP000030647">
    <property type="component" value="Unassembled WGS sequence"/>
</dbReference>
<feature type="compositionally biased region" description="Acidic residues" evidence="1">
    <location>
        <begin position="212"/>
        <end position="228"/>
    </location>
</feature>
<evidence type="ECO:0000313" key="4">
    <source>
        <dbReference type="EMBL" id="ERL64403.1"/>
    </source>
</evidence>
<keyword evidence="5" id="KW-1185">Reference proteome</keyword>
<feature type="region of interest" description="Disordered" evidence="1">
    <location>
        <begin position="204"/>
        <end position="228"/>
    </location>
</feature>
<feature type="transmembrane region" description="Helical" evidence="2">
    <location>
        <begin position="170"/>
        <end position="188"/>
    </location>
</feature>
<dbReference type="AlphaFoldDB" id="U4TR87"/>
<keyword evidence="2" id="KW-1133">Transmembrane helix</keyword>
<accession>U4TR87</accession>
<keyword evidence="2" id="KW-0812">Transmembrane</keyword>
<dbReference type="EMBL" id="KI271598">
    <property type="protein sequence ID" value="ERL64403.1"/>
    <property type="molecule type" value="Genomic_DNA"/>
</dbReference>
<sequence length="228" mass="24904">MQAASLPVVLPANGVADTAGLVDPAVRQYVAKTNTVLGQREKKLQVLVVTVPRDKSLVATEKFVRAHYLPDGTYRAALLYAPNSGQPAAKIITSHALTPTLTKAMTDRILSDAAKNLRSPRAAAVNTGFRQTVRALTAVLNALYHYPQPAGSLTTQQIQDYVYGRRSTTFSPRGILLFGLVLVILFFLPGRRRDAGGRLRPWWQGSGLVDEHPEDDDDEDEQDGADKK</sequence>
<evidence type="ECO:0000256" key="1">
    <source>
        <dbReference type="SAM" id="MobiDB-lite"/>
    </source>
</evidence>
<dbReference type="Gene3D" id="3.10.310.50">
    <property type="match status" value="1"/>
</dbReference>
<dbReference type="STRING" id="1231336.L248_0945"/>
<evidence type="ECO:0000313" key="5">
    <source>
        <dbReference type="Proteomes" id="UP000030647"/>
    </source>
</evidence>
<protein>
    <recommendedName>
        <fullName evidence="3">TPM domain-containing protein</fullName>
    </recommendedName>
</protein>
<proteinExistence type="predicted"/>
<feature type="domain" description="TPM" evidence="3">
    <location>
        <begin position="15"/>
        <end position="137"/>
    </location>
</feature>
<keyword evidence="2" id="KW-0472">Membrane</keyword>
<dbReference type="HOGENOM" id="CLU_1213600_0_0_9"/>
<reference evidence="5" key="1">
    <citation type="journal article" date="2013" name="Genome Announc.">
        <title>Whole-Genome Sequencing of Lactobacillus shenzhenensis Strain LY-73T.</title>
        <authorList>
            <person name="Lin Z."/>
            <person name="Liu Z."/>
            <person name="Yang R."/>
            <person name="Zou Y."/>
            <person name="Wan D."/>
            <person name="Chen J."/>
            <person name="Guo M."/>
            <person name="Zhao J."/>
            <person name="Fang C."/>
            <person name="Yang R."/>
            <person name="Liu F."/>
        </authorList>
    </citation>
    <scope>NUCLEOTIDE SEQUENCE [LARGE SCALE GENOMIC DNA]</scope>
    <source>
        <strain evidence="5">LY-73</strain>
    </source>
</reference>
<dbReference type="InterPro" id="IPR007621">
    <property type="entry name" value="TPM_dom"/>
</dbReference>
<evidence type="ECO:0000259" key="3">
    <source>
        <dbReference type="Pfam" id="PF04536"/>
    </source>
</evidence>
<name>U4TR87_9LACO</name>
<dbReference type="eggNOG" id="ENOG5030B0T">
    <property type="taxonomic scope" value="Bacteria"/>
</dbReference>